<protein>
    <recommendedName>
        <fullName evidence="12">DNA 3'-5' helicase</fullName>
        <ecNumber evidence="12">5.6.2.4</ecNumber>
    </recommendedName>
    <alternativeName>
        <fullName evidence="13">DNA 3'-5' helicase II</fullName>
    </alternativeName>
</protein>
<dbReference type="OrthoDB" id="9810135at2"/>
<dbReference type="RefSeq" id="WP_101253666.1">
    <property type="nucleotide sequence ID" value="NZ_PIUM01000055.1"/>
</dbReference>
<dbReference type="PROSITE" id="PS51217">
    <property type="entry name" value="UVRD_HELICASE_CTER"/>
    <property type="match status" value="1"/>
</dbReference>
<dbReference type="EMBL" id="PIUM01000055">
    <property type="protein sequence ID" value="PKU21509.1"/>
    <property type="molecule type" value="Genomic_DNA"/>
</dbReference>
<keyword evidence="1" id="KW-0540">Nuclease</keyword>
<evidence type="ECO:0000256" key="1">
    <source>
        <dbReference type="ARBA" id="ARBA00022722"/>
    </source>
</evidence>
<feature type="binding site" evidence="15">
    <location>
        <begin position="26"/>
        <end position="33"/>
    </location>
    <ligand>
        <name>ATP</name>
        <dbReference type="ChEBI" id="CHEBI:30616"/>
    </ligand>
</feature>
<dbReference type="InterPro" id="IPR011335">
    <property type="entry name" value="Restrct_endonuc-II-like"/>
</dbReference>
<organism evidence="19 20">
    <name type="scientific">Telmatospirillum siberiense</name>
    <dbReference type="NCBI Taxonomy" id="382514"/>
    <lineage>
        <taxon>Bacteria</taxon>
        <taxon>Pseudomonadati</taxon>
        <taxon>Pseudomonadota</taxon>
        <taxon>Alphaproteobacteria</taxon>
        <taxon>Rhodospirillales</taxon>
        <taxon>Rhodospirillaceae</taxon>
        <taxon>Telmatospirillum</taxon>
    </lineage>
</organism>
<feature type="compositionally biased region" description="Pro residues" evidence="16">
    <location>
        <begin position="952"/>
        <end position="965"/>
    </location>
</feature>
<dbReference type="GO" id="GO:0003677">
    <property type="term" value="F:DNA binding"/>
    <property type="evidence" value="ECO:0007669"/>
    <property type="project" value="UniProtKB-KW"/>
</dbReference>
<keyword evidence="5 15" id="KW-0347">Helicase</keyword>
<proteinExistence type="predicted"/>
<dbReference type="InterPro" id="IPR027417">
    <property type="entry name" value="P-loop_NTPase"/>
</dbReference>
<accession>A0A2N3PM73</accession>
<evidence type="ECO:0000259" key="17">
    <source>
        <dbReference type="PROSITE" id="PS51198"/>
    </source>
</evidence>
<evidence type="ECO:0000256" key="6">
    <source>
        <dbReference type="ARBA" id="ARBA00022839"/>
    </source>
</evidence>
<dbReference type="AlphaFoldDB" id="A0A2N3PM73"/>
<evidence type="ECO:0000313" key="19">
    <source>
        <dbReference type="EMBL" id="PKU21509.1"/>
    </source>
</evidence>
<keyword evidence="20" id="KW-1185">Reference proteome</keyword>
<evidence type="ECO:0000256" key="16">
    <source>
        <dbReference type="SAM" id="MobiDB-lite"/>
    </source>
</evidence>
<dbReference type="Gene3D" id="3.40.50.300">
    <property type="entry name" value="P-loop containing nucleotide triphosphate hydrolases"/>
    <property type="match status" value="4"/>
</dbReference>
<dbReference type="GO" id="GO:0004527">
    <property type="term" value="F:exonuclease activity"/>
    <property type="evidence" value="ECO:0007669"/>
    <property type="project" value="UniProtKB-KW"/>
</dbReference>
<evidence type="ECO:0000256" key="3">
    <source>
        <dbReference type="ARBA" id="ARBA00022763"/>
    </source>
</evidence>
<comment type="catalytic activity">
    <reaction evidence="14">
        <text>ATP + H2O = ADP + phosphate + H(+)</text>
        <dbReference type="Rhea" id="RHEA:13065"/>
        <dbReference type="ChEBI" id="CHEBI:15377"/>
        <dbReference type="ChEBI" id="CHEBI:15378"/>
        <dbReference type="ChEBI" id="CHEBI:30616"/>
        <dbReference type="ChEBI" id="CHEBI:43474"/>
        <dbReference type="ChEBI" id="CHEBI:456216"/>
        <dbReference type="EC" id="5.6.2.4"/>
    </reaction>
</comment>
<name>A0A2N3PM73_9PROT</name>
<evidence type="ECO:0000256" key="5">
    <source>
        <dbReference type="ARBA" id="ARBA00022806"/>
    </source>
</evidence>
<keyword evidence="4 15" id="KW-0378">Hydrolase</keyword>
<sequence length="1154" mass="125768">MAGIAIDPEVPQRQAADPGTSVWVAASAGTGKTKVLTDRVLSLLLAGNAPERLLCLTFTKAAAAEMSNRISFRLAGWATDDDTRLAADLARLTGRPAGEADLTRARRLFAQVLDTPGGMRIETIHAFCQSLLRRFPLEAGLAPHFQVMDDRDAGEMLAQAREEVLAAARDGAGDGPGGKLAEALAVITGAVHETAFPDLMAELTGVRGRLRRLIDHHDGRDGVIDALRRRLGLEADDTAYGLVRRAVSDGAFDAGGCRAAMRALQGGKAGDQERAGLMNAWLAASEDERLDRFALWQSAFLTGKGEIRARLCTKDVEARVPGTLAILQSEAERLFGLAGRLRSAVTLASTASLLTLGEGLLASYERQKTARAMLDYDDLILAAVTLLERPGSAAWVLYKLDGGIDHVLIDEAQDTNPDQWRVIRALTGEFFAGEGQRRAGERTVFAVGDAKQSIYSFQRADPREFEAMRGCYAAQVPAAQGRWAEVALSVSFRSAPAVLDAVDRVINSPAGGDGVVAPGQTVTHLAFREGAAGLVEIWPPIRPAARDEPEPWKPPVERVKGDSPRARLAQLVARRIEAMVKGGEILASRGRPIRPGDVLVLVRRRNAFVEELVRELKTLGIAVAGADRMVLTEQLAVMDLMALANVMLLPDDDLTLATVLKGPLIGLSEEDLFRLAWGRRGGLWEALRERSGEEPFAAAWRQLSEWLSLADQMPPHDFFARVLTEGGKSRLLARLGLEAEDPLDEFVTLTLAYERGHPPSLQGFLRWLEEGAVEIKRDLEQGDVDAVRIMTVHGAKGLQAPIVFLPDTLQVPTRPPRLLWLDEGESELLAWPPRADDQDENCRAARDAANRRRDEEYRRLLYVAMTRAEDRLYVCGWETRRAAAGHCWYRLIEGALRPLCEPEPDTFLDSQRGMDDIRVLRLISPQTAAVVSGREGARAPSPAPLPDWARLPAPPEPVPPRPLAPSRPDEDEPEVRSPYGTGGDAARFQRGRLIHRLLQSLPDLATAKRNEAAARFLGRPGWALSFAEQAALAGEVVAILNDPEFAPIFGPGSRAEVPVVGQVGERILSGQVDRLLVTEKDVLIVDFKTNRPPPRRPADVAAVYLRQMAAYRAALACIYPGRTIRCALLWTDAPRLMALDNAVLDDALSGLTGR</sequence>
<comment type="caution">
    <text evidence="19">The sequence shown here is derived from an EMBL/GenBank/DDBJ whole genome shotgun (WGS) entry which is preliminary data.</text>
</comment>
<evidence type="ECO:0000313" key="20">
    <source>
        <dbReference type="Proteomes" id="UP000233293"/>
    </source>
</evidence>
<evidence type="ECO:0000259" key="18">
    <source>
        <dbReference type="PROSITE" id="PS51217"/>
    </source>
</evidence>
<dbReference type="PANTHER" id="PTHR11070:SF2">
    <property type="entry name" value="ATP-DEPENDENT DNA HELICASE SRS2"/>
    <property type="match status" value="1"/>
</dbReference>
<evidence type="ECO:0000256" key="7">
    <source>
        <dbReference type="ARBA" id="ARBA00022840"/>
    </source>
</evidence>
<evidence type="ECO:0000256" key="14">
    <source>
        <dbReference type="ARBA" id="ARBA00048988"/>
    </source>
</evidence>
<dbReference type="InterPro" id="IPR014151">
    <property type="entry name" value="DNA_helicase_AddA"/>
</dbReference>
<evidence type="ECO:0000256" key="15">
    <source>
        <dbReference type="PROSITE-ProRule" id="PRU00560"/>
    </source>
</evidence>
<feature type="domain" description="UvrD-like helicase C-terminal" evidence="18">
    <location>
        <begin position="525"/>
        <end position="797"/>
    </location>
</feature>
<dbReference type="GO" id="GO:0005829">
    <property type="term" value="C:cytosol"/>
    <property type="evidence" value="ECO:0007669"/>
    <property type="project" value="TreeGrafter"/>
</dbReference>
<keyword evidence="7 15" id="KW-0067">ATP-binding</keyword>
<dbReference type="GO" id="GO:0005524">
    <property type="term" value="F:ATP binding"/>
    <property type="evidence" value="ECO:0007669"/>
    <property type="project" value="UniProtKB-UniRule"/>
</dbReference>
<dbReference type="EC" id="5.6.2.4" evidence="12"/>
<dbReference type="InterPro" id="IPR014016">
    <property type="entry name" value="UvrD-like_ATP-bd"/>
</dbReference>
<evidence type="ECO:0000256" key="4">
    <source>
        <dbReference type="ARBA" id="ARBA00022801"/>
    </source>
</evidence>
<dbReference type="InterPro" id="IPR038726">
    <property type="entry name" value="PDDEXK_AddAB-type"/>
</dbReference>
<dbReference type="Pfam" id="PF12705">
    <property type="entry name" value="PDDEXK_1"/>
    <property type="match status" value="1"/>
</dbReference>
<keyword evidence="3" id="KW-0227">DNA damage</keyword>
<keyword evidence="8" id="KW-0238">DNA-binding</keyword>
<dbReference type="GO" id="GO:0033202">
    <property type="term" value="C:DNA helicase complex"/>
    <property type="evidence" value="ECO:0007669"/>
    <property type="project" value="TreeGrafter"/>
</dbReference>
<dbReference type="Pfam" id="PF00580">
    <property type="entry name" value="UvrD-helicase"/>
    <property type="match status" value="2"/>
</dbReference>
<evidence type="ECO:0000256" key="2">
    <source>
        <dbReference type="ARBA" id="ARBA00022741"/>
    </source>
</evidence>
<keyword evidence="2 15" id="KW-0547">Nucleotide-binding</keyword>
<dbReference type="PROSITE" id="PS51198">
    <property type="entry name" value="UVRD_HELICASE_ATP_BIND"/>
    <property type="match status" value="1"/>
</dbReference>
<evidence type="ECO:0000256" key="13">
    <source>
        <dbReference type="ARBA" id="ARBA00034923"/>
    </source>
</evidence>
<dbReference type="InterPro" id="IPR011604">
    <property type="entry name" value="PDDEXK-like_dom_sf"/>
</dbReference>
<keyword evidence="9" id="KW-0234">DNA repair</keyword>
<gene>
    <name evidence="19" type="primary">addA</name>
    <name evidence="19" type="ORF">CWS72_26455</name>
</gene>
<feature type="domain" description="UvrD-like helicase ATP-binding" evidence="17">
    <location>
        <begin position="5"/>
        <end position="495"/>
    </location>
</feature>
<evidence type="ECO:0000256" key="11">
    <source>
        <dbReference type="ARBA" id="ARBA00034617"/>
    </source>
</evidence>
<evidence type="ECO:0000256" key="9">
    <source>
        <dbReference type="ARBA" id="ARBA00023204"/>
    </source>
</evidence>
<dbReference type="SUPFAM" id="SSF52980">
    <property type="entry name" value="Restriction endonuclease-like"/>
    <property type="match status" value="1"/>
</dbReference>
<feature type="region of interest" description="Disordered" evidence="16">
    <location>
        <begin position="930"/>
        <end position="982"/>
    </location>
</feature>
<dbReference type="Pfam" id="PF13361">
    <property type="entry name" value="UvrD_C"/>
    <property type="match status" value="1"/>
</dbReference>
<keyword evidence="10" id="KW-0413">Isomerase</keyword>
<dbReference type="NCBIfam" id="TIGR02784">
    <property type="entry name" value="addA_alphas"/>
    <property type="match status" value="1"/>
</dbReference>
<dbReference type="InterPro" id="IPR014017">
    <property type="entry name" value="DNA_helicase_UvrD-like_C"/>
</dbReference>
<dbReference type="GO" id="GO:0000725">
    <property type="term" value="P:recombinational repair"/>
    <property type="evidence" value="ECO:0007669"/>
    <property type="project" value="TreeGrafter"/>
</dbReference>
<dbReference type="InterPro" id="IPR000212">
    <property type="entry name" value="DNA_helicase_UvrD/REP"/>
</dbReference>
<dbReference type="Proteomes" id="UP000233293">
    <property type="component" value="Unassembled WGS sequence"/>
</dbReference>
<keyword evidence="6" id="KW-0269">Exonuclease</keyword>
<comment type="catalytic activity">
    <reaction evidence="11">
        <text>Couples ATP hydrolysis with the unwinding of duplex DNA by translocating in the 3'-5' direction.</text>
        <dbReference type="EC" id="5.6.2.4"/>
    </reaction>
</comment>
<dbReference type="Gene3D" id="3.90.320.10">
    <property type="match status" value="1"/>
</dbReference>
<evidence type="ECO:0000256" key="12">
    <source>
        <dbReference type="ARBA" id="ARBA00034808"/>
    </source>
</evidence>
<dbReference type="GO" id="GO:0043138">
    <property type="term" value="F:3'-5' DNA helicase activity"/>
    <property type="evidence" value="ECO:0007669"/>
    <property type="project" value="UniProtKB-EC"/>
</dbReference>
<evidence type="ECO:0000256" key="8">
    <source>
        <dbReference type="ARBA" id="ARBA00023125"/>
    </source>
</evidence>
<dbReference type="PANTHER" id="PTHR11070">
    <property type="entry name" value="UVRD / RECB / PCRA DNA HELICASE FAMILY MEMBER"/>
    <property type="match status" value="1"/>
</dbReference>
<dbReference type="SUPFAM" id="SSF52540">
    <property type="entry name" value="P-loop containing nucleoside triphosphate hydrolases"/>
    <property type="match status" value="1"/>
</dbReference>
<evidence type="ECO:0000256" key="10">
    <source>
        <dbReference type="ARBA" id="ARBA00023235"/>
    </source>
</evidence>
<reference evidence="20" key="1">
    <citation type="submission" date="2017-12" db="EMBL/GenBank/DDBJ databases">
        <title>Draft genome sequence of Telmatospirillum siberiense 26-4b1T, an acidotolerant peatland alphaproteobacterium potentially involved in sulfur cycling.</title>
        <authorList>
            <person name="Hausmann B."/>
            <person name="Pjevac P."/>
            <person name="Schreck K."/>
            <person name="Herbold C.W."/>
            <person name="Daims H."/>
            <person name="Wagner M."/>
            <person name="Pester M."/>
            <person name="Loy A."/>
        </authorList>
    </citation>
    <scope>NUCLEOTIDE SEQUENCE [LARGE SCALE GENOMIC DNA]</scope>
    <source>
        <strain evidence="20">26-4b1</strain>
    </source>
</reference>